<dbReference type="GO" id="GO:0006508">
    <property type="term" value="P:proteolysis"/>
    <property type="evidence" value="ECO:0007669"/>
    <property type="project" value="InterPro"/>
</dbReference>
<dbReference type="AlphaFoldDB" id="T1GHG0"/>
<dbReference type="Pfam" id="PF00089">
    <property type="entry name" value="Trypsin"/>
    <property type="match status" value="1"/>
</dbReference>
<keyword evidence="3" id="KW-1185">Reference proteome</keyword>
<dbReference type="PROSITE" id="PS50240">
    <property type="entry name" value="TRYPSIN_DOM"/>
    <property type="match status" value="1"/>
</dbReference>
<dbReference type="InterPro" id="IPR009003">
    <property type="entry name" value="Peptidase_S1_PA"/>
</dbReference>
<dbReference type="Gene3D" id="2.40.10.10">
    <property type="entry name" value="Trypsin-like serine proteases"/>
    <property type="match status" value="1"/>
</dbReference>
<evidence type="ECO:0000313" key="3">
    <source>
        <dbReference type="Proteomes" id="UP000015102"/>
    </source>
</evidence>
<dbReference type="InterPro" id="IPR033116">
    <property type="entry name" value="TRYPSIN_SER"/>
</dbReference>
<organism evidence="2 3">
    <name type="scientific">Megaselia scalaris</name>
    <name type="common">Humpbacked fly</name>
    <name type="synonym">Phora scalaris</name>
    <dbReference type="NCBI Taxonomy" id="36166"/>
    <lineage>
        <taxon>Eukaryota</taxon>
        <taxon>Metazoa</taxon>
        <taxon>Ecdysozoa</taxon>
        <taxon>Arthropoda</taxon>
        <taxon>Hexapoda</taxon>
        <taxon>Insecta</taxon>
        <taxon>Pterygota</taxon>
        <taxon>Neoptera</taxon>
        <taxon>Endopterygota</taxon>
        <taxon>Diptera</taxon>
        <taxon>Brachycera</taxon>
        <taxon>Muscomorpha</taxon>
        <taxon>Platypezoidea</taxon>
        <taxon>Phoridae</taxon>
        <taxon>Megaseliini</taxon>
        <taxon>Megaselia</taxon>
    </lineage>
</organism>
<name>T1GHG0_MEGSC</name>
<dbReference type="SUPFAM" id="SSF50494">
    <property type="entry name" value="Trypsin-like serine proteases"/>
    <property type="match status" value="1"/>
</dbReference>
<feature type="domain" description="Peptidase S1" evidence="1">
    <location>
        <begin position="1"/>
        <end position="64"/>
    </location>
</feature>
<dbReference type="Proteomes" id="UP000015102">
    <property type="component" value="Unassembled WGS sequence"/>
</dbReference>
<reference evidence="3" key="1">
    <citation type="submission" date="2013-02" db="EMBL/GenBank/DDBJ databases">
        <authorList>
            <person name="Hughes D."/>
        </authorList>
    </citation>
    <scope>NUCLEOTIDE SEQUENCE</scope>
    <source>
        <strain>Durham</strain>
        <strain evidence="3">NC isolate 2 -- Noor lab</strain>
    </source>
</reference>
<dbReference type="STRING" id="36166.T1GHG0"/>
<dbReference type="PANTHER" id="PTHR24260:SF134">
    <property type="entry name" value="AT07769P-RELATED"/>
    <property type="match status" value="1"/>
</dbReference>
<dbReference type="InterPro" id="IPR043504">
    <property type="entry name" value="Peptidase_S1_PA_chymotrypsin"/>
</dbReference>
<evidence type="ECO:0000259" key="1">
    <source>
        <dbReference type="PROSITE" id="PS50240"/>
    </source>
</evidence>
<dbReference type="GO" id="GO:0004252">
    <property type="term" value="F:serine-type endopeptidase activity"/>
    <property type="evidence" value="ECO:0007669"/>
    <property type="project" value="InterPro"/>
</dbReference>
<sequence>DNICVATGGKSICSGDSGGPLVTLDTYEQIGINSFVSGGGCEGDAPAVLVRVTNFLDWIKENTGLNV</sequence>
<proteinExistence type="predicted"/>
<dbReference type="EnsemblMetazoa" id="MESCA002857-RA">
    <property type="protein sequence ID" value="MESCA002857-PA"/>
    <property type="gene ID" value="MESCA002857"/>
</dbReference>
<dbReference type="InterPro" id="IPR051333">
    <property type="entry name" value="CLIP_Serine_Protease"/>
</dbReference>
<protein>
    <recommendedName>
        <fullName evidence="1">Peptidase S1 domain-containing protein</fullName>
    </recommendedName>
</protein>
<dbReference type="InterPro" id="IPR001254">
    <property type="entry name" value="Trypsin_dom"/>
</dbReference>
<dbReference type="PANTHER" id="PTHR24260">
    <property type="match status" value="1"/>
</dbReference>
<accession>T1GHG0</accession>
<evidence type="ECO:0000313" key="2">
    <source>
        <dbReference type="EnsemblMetazoa" id="MESCA002857-PA"/>
    </source>
</evidence>
<dbReference type="EMBL" id="CAQQ02391977">
    <property type="status" value="NOT_ANNOTATED_CDS"/>
    <property type="molecule type" value="Genomic_DNA"/>
</dbReference>
<dbReference type="PROSITE" id="PS00135">
    <property type="entry name" value="TRYPSIN_SER"/>
    <property type="match status" value="1"/>
</dbReference>
<dbReference type="HOGENOM" id="CLU_006842_13_3_1"/>
<reference evidence="2" key="2">
    <citation type="submission" date="2015-06" db="UniProtKB">
        <authorList>
            <consortium name="EnsemblMetazoa"/>
        </authorList>
    </citation>
    <scope>IDENTIFICATION</scope>
</reference>